<evidence type="ECO:0000259" key="10">
    <source>
        <dbReference type="PROSITE" id="PS51371"/>
    </source>
</evidence>
<feature type="transmembrane region" description="Helical" evidence="9">
    <location>
        <begin position="391"/>
        <end position="415"/>
    </location>
</feature>
<dbReference type="SUPFAM" id="SSF54631">
    <property type="entry name" value="CBS-domain pair"/>
    <property type="match status" value="1"/>
</dbReference>
<feature type="domain" description="CBS" evidence="10">
    <location>
        <begin position="206"/>
        <end position="262"/>
    </location>
</feature>
<comment type="caution">
    <text evidence="11">The sequence shown here is derived from an EMBL/GenBank/DDBJ whole genome shotgun (WGS) entry which is preliminary data.</text>
</comment>
<keyword evidence="9" id="KW-0479">Metal-binding</keyword>
<dbReference type="Gene3D" id="1.25.60.10">
    <property type="entry name" value="MgtE N-terminal domain-like"/>
    <property type="match status" value="1"/>
</dbReference>
<keyword evidence="7 9" id="KW-0472">Membrane</keyword>
<dbReference type="AlphaFoldDB" id="A0A1F6U0F9"/>
<dbReference type="NCBIfam" id="TIGR00400">
    <property type="entry name" value="mgtE"/>
    <property type="match status" value="1"/>
</dbReference>
<dbReference type="Gene3D" id="3.10.580.10">
    <property type="entry name" value="CBS-domain"/>
    <property type="match status" value="1"/>
</dbReference>
<keyword evidence="9" id="KW-1003">Cell membrane</keyword>
<dbReference type="PANTHER" id="PTHR43773">
    <property type="entry name" value="MAGNESIUM TRANSPORTER MGTE"/>
    <property type="match status" value="1"/>
</dbReference>
<dbReference type="GO" id="GO:0046872">
    <property type="term" value="F:metal ion binding"/>
    <property type="evidence" value="ECO:0007669"/>
    <property type="project" value="UniProtKB-KW"/>
</dbReference>
<feature type="transmembrane region" description="Helical" evidence="9">
    <location>
        <begin position="427"/>
        <end position="450"/>
    </location>
</feature>
<dbReference type="InterPro" id="IPR006668">
    <property type="entry name" value="Mg_transptr_MgtE_intracell_dom"/>
</dbReference>
<dbReference type="Proteomes" id="UP000179037">
    <property type="component" value="Unassembled WGS sequence"/>
</dbReference>
<reference evidence="11 12" key="1">
    <citation type="journal article" date="2016" name="Nat. Commun.">
        <title>Thousands of microbial genomes shed light on interconnected biogeochemical processes in an aquifer system.</title>
        <authorList>
            <person name="Anantharaman K."/>
            <person name="Brown C.T."/>
            <person name="Hug L.A."/>
            <person name="Sharon I."/>
            <person name="Castelle C.J."/>
            <person name="Probst A.J."/>
            <person name="Thomas B.C."/>
            <person name="Singh A."/>
            <person name="Wilkins M.J."/>
            <person name="Karaoz U."/>
            <person name="Brodie E.L."/>
            <person name="Williams K.H."/>
            <person name="Hubbard S.S."/>
            <person name="Banfield J.F."/>
        </authorList>
    </citation>
    <scope>NUCLEOTIDE SEQUENCE [LARGE SCALE GENOMIC DNA]</scope>
</reference>
<feature type="domain" description="CBS" evidence="10">
    <location>
        <begin position="142"/>
        <end position="203"/>
    </location>
</feature>
<evidence type="ECO:0000313" key="11">
    <source>
        <dbReference type="EMBL" id="OGI50864.1"/>
    </source>
</evidence>
<evidence type="ECO:0000256" key="4">
    <source>
        <dbReference type="ARBA" id="ARBA00022692"/>
    </source>
</evidence>
<evidence type="ECO:0000256" key="9">
    <source>
        <dbReference type="RuleBase" id="RU362011"/>
    </source>
</evidence>
<keyword evidence="6 9" id="KW-1133">Transmembrane helix</keyword>
<dbReference type="PANTHER" id="PTHR43773:SF1">
    <property type="entry name" value="MAGNESIUM TRANSPORTER MGTE"/>
    <property type="match status" value="1"/>
</dbReference>
<evidence type="ECO:0000256" key="3">
    <source>
        <dbReference type="ARBA" id="ARBA00022448"/>
    </source>
</evidence>
<feature type="transmembrane region" description="Helical" evidence="9">
    <location>
        <begin position="362"/>
        <end position="385"/>
    </location>
</feature>
<keyword evidence="5 9" id="KW-0460">Magnesium</keyword>
<comment type="subcellular location">
    <subcellularLocation>
        <location evidence="9">Cell membrane</location>
        <topology evidence="9">Multi-pass membrane protein</topology>
    </subcellularLocation>
    <subcellularLocation>
        <location evidence="1">Membrane</location>
        <topology evidence="1">Multi-pass membrane protein</topology>
    </subcellularLocation>
</comment>
<evidence type="ECO:0000256" key="1">
    <source>
        <dbReference type="ARBA" id="ARBA00004141"/>
    </source>
</evidence>
<keyword evidence="4 9" id="KW-0812">Transmembrane</keyword>
<comment type="function">
    <text evidence="9">Acts as a magnesium transporter.</text>
</comment>
<dbReference type="CDD" id="cd04606">
    <property type="entry name" value="CBS_pair_Mg_transporter"/>
    <property type="match status" value="1"/>
</dbReference>
<dbReference type="SUPFAM" id="SSF158791">
    <property type="entry name" value="MgtE N-terminal domain-like"/>
    <property type="match status" value="1"/>
</dbReference>
<gene>
    <name evidence="11" type="ORF">A3A87_02205</name>
</gene>
<dbReference type="SMART" id="SM00116">
    <property type="entry name" value="CBS"/>
    <property type="match status" value="2"/>
</dbReference>
<dbReference type="PROSITE" id="PS51371">
    <property type="entry name" value="CBS"/>
    <property type="match status" value="2"/>
</dbReference>
<name>A0A1F6U0F9_9PROT</name>
<protein>
    <recommendedName>
        <fullName evidence="9">Magnesium transporter MgtE</fullName>
    </recommendedName>
</protein>
<dbReference type="Pfam" id="PF00571">
    <property type="entry name" value="CBS"/>
    <property type="match status" value="2"/>
</dbReference>
<dbReference type="InterPro" id="IPR036739">
    <property type="entry name" value="SLC41_membr_dom_sf"/>
</dbReference>
<keyword evidence="8" id="KW-0129">CBS domain</keyword>
<dbReference type="Pfam" id="PF03448">
    <property type="entry name" value="MgtE_N"/>
    <property type="match status" value="1"/>
</dbReference>
<accession>A0A1F6U0F9</accession>
<sequence length="451" mass="48836">MAKARKPKKPDHLKRVLAALEAGDTAPVRGILAELHPADIARILEGLPPEPRATAWGQVDIQHMGEVLLELPEAVRVDLVKLMDDKALVAAARALDTDDIADLIPDLSDEVIAEILFALDKQDRQRLDAVLSYPDDTAGGLMNVDAITVRENITLEVVLRYLRRRDELPEHTNRLFVVDRSDRLAGDLKLTKLLTAEPKARVSQVMEREVVKFTALTPDKDVAAAFESYNLISAPVVDENNRLLGRITVDDVVDVIREQADRQVMAPAGLSEDQDIFAPVARSSRRRGIWLGINLVTAFIASWVIGLFEQTIQQVVALAVLMPIVASMGGNAGTQTLTLVVRGLAVGTISESNARRLLSRELMIGAVNGLVWALVVAAVAVWWYGNLVIGALIAAAMIINLAFAALSGVGIPFLVRRLGVDPALASGVILTTVTDVVGFFAFLGLATLFLI</sequence>
<dbReference type="InterPro" id="IPR000644">
    <property type="entry name" value="CBS_dom"/>
</dbReference>
<dbReference type="InterPro" id="IPR038076">
    <property type="entry name" value="MgtE_N_sf"/>
</dbReference>
<dbReference type="Gene3D" id="1.10.357.20">
    <property type="entry name" value="SLC41 divalent cation transporters, integral membrane domain"/>
    <property type="match status" value="1"/>
</dbReference>
<organism evidence="11 12">
    <name type="scientific">Candidatus Muproteobacteria bacterium RIFCSPLOWO2_01_FULL_60_18</name>
    <dbReference type="NCBI Taxonomy" id="1817768"/>
    <lineage>
        <taxon>Bacteria</taxon>
        <taxon>Pseudomonadati</taxon>
        <taxon>Pseudomonadota</taxon>
        <taxon>Candidatus Muproteobacteria</taxon>
    </lineage>
</organism>
<dbReference type="Pfam" id="PF01769">
    <property type="entry name" value="MgtE"/>
    <property type="match status" value="1"/>
</dbReference>
<feature type="transmembrane region" description="Helical" evidence="9">
    <location>
        <begin position="289"/>
        <end position="308"/>
    </location>
</feature>
<dbReference type="GO" id="GO:0015095">
    <property type="term" value="F:magnesium ion transmembrane transporter activity"/>
    <property type="evidence" value="ECO:0007669"/>
    <property type="project" value="UniProtKB-UniRule"/>
</dbReference>
<feature type="transmembrane region" description="Helical" evidence="9">
    <location>
        <begin position="314"/>
        <end position="341"/>
    </location>
</feature>
<dbReference type="EMBL" id="MFTC01000058">
    <property type="protein sequence ID" value="OGI50864.1"/>
    <property type="molecule type" value="Genomic_DNA"/>
</dbReference>
<comment type="similarity">
    <text evidence="2 9">Belongs to the SLC41A transporter family.</text>
</comment>
<dbReference type="InterPro" id="IPR006667">
    <property type="entry name" value="SLC41_membr_dom"/>
</dbReference>
<dbReference type="STRING" id="1817768.A3A87_02205"/>
<dbReference type="InterPro" id="IPR006669">
    <property type="entry name" value="MgtE_transporter"/>
</dbReference>
<dbReference type="GO" id="GO:0005886">
    <property type="term" value="C:plasma membrane"/>
    <property type="evidence" value="ECO:0007669"/>
    <property type="project" value="UniProtKB-SubCell"/>
</dbReference>
<evidence type="ECO:0000313" key="12">
    <source>
        <dbReference type="Proteomes" id="UP000179037"/>
    </source>
</evidence>
<keyword evidence="3 9" id="KW-0813">Transport</keyword>
<evidence type="ECO:0000256" key="6">
    <source>
        <dbReference type="ARBA" id="ARBA00022989"/>
    </source>
</evidence>
<proteinExistence type="inferred from homology"/>
<evidence type="ECO:0000256" key="5">
    <source>
        <dbReference type="ARBA" id="ARBA00022842"/>
    </source>
</evidence>
<comment type="subunit">
    <text evidence="9">Homodimer.</text>
</comment>
<dbReference type="SMART" id="SM00924">
    <property type="entry name" value="MgtE_N"/>
    <property type="match status" value="1"/>
</dbReference>
<dbReference type="InterPro" id="IPR046342">
    <property type="entry name" value="CBS_dom_sf"/>
</dbReference>
<dbReference type="SUPFAM" id="SSF161093">
    <property type="entry name" value="MgtE membrane domain-like"/>
    <property type="match status" value="1"/>
</dbReference>
<evidence type="ECO:0000256" key="7">
    <source>
        <dbReference type="ARBA" id="ARBA00023136"/>
    </source>
</evidence>
<evidence type="ECO:0000256" key="8">
    <source>
        <dbReference type="PROSITE-ProRule" id="PRU00703"/>
    </source>
</evidence>
<evidence type="ECO:0000256" key="2">
    <source>
        <dbReference type="ARBA" id="ARBA00009749"/>
    </source>
</evidence>